<comment type="caution">
    <text evidence="1">The sequence shown here is derived from an EMBL/GenBank/DDBJ whole genome shotgun (WGS) entry which is preliminary data.</text>
</comment>
<gene>
    <name evidence="1" type="ORF">C8J55DRAFT_491001</name>
</gene>
<name>A0A9W9DK35_9AGAR</name>
<evidence type="ECO:0000313" key="1">
    <source>
        <dbReference type="EMBL" id="KAJ4472795.1"/>
    </source>
</evidence>
<reference evidence="1" key="1">
    <citation type="submission" date="2022-08" db="EMBL/GenBank/DDBJ databases">
        <authorList>
            <consortium name="DOE Joint Genome Institute"/>
            <person name="Min B."/>
            <person name="Riley R."/>
            <person name="Sierra-Patev S."/>
            <person name="Naranjo-Ortiz M."/>
            <person name="Looney B."/>
            <person name="Konkel Z."/>
            <person name="Slot J.C."/>
            <person name="Sakamoto Y."/>
            <person name="Steenwyk J.L."/>
            <person name="Rokas A."/>
            <person name="Carro J."/>
            <person name="Camarero S."/>
            <person name="Ferreira P."/>
            <person name="Molpeceres G."/>
            <person name="Ruiz-Duenas F.J."/>
            <person name="Serrano A."/>
            <person name="Henrissat B."/>
            <person name="Drula E."/>
            <person name="Hughes K.W."/>
            <person name="Mata J.L."/>
            <person name="Ishikawa N.K."/>
            <person name="Vargas-Isla R."/>
            <person name="Ushijima S."/>
            <person name="Smith C.A."/>
            <person name="Ahrendt S."/>
            <person name="Andreopoulos W."/>
            <person name="He G."/>
            <person name="Labutti K."/>
            <person name="Lipzen A."/>
            <person name="Ng V."/>
            <person name="Sandor L."/>
            <person name="Barry K."/>
            <person name="Martinez A.T."/>
            <person name="Xiao Y."/>
            <person name="Gibbons J.G."/>
            <person name="Terashima K."/>
            <person name="Hibbett D.S."/>
            <person name="Grigoriev I.V."/>
        </authorList>
    </citation>
    <scope>NUCLEOTIDE SEQUENCE</scope>
    <source>
        <strain evidence="1">Sp2 HRB7682 ss15</strain>
    </source>
</reference>
<proteinExistence type="predicted"/>
<evidence type="ECO:0000313" key="2">
    <source>
        <dbReference type="Proteomes" id="UP001150238"/>
    </source>
</evidence>
<accession>A0A9W9DK35</accession>
<reference evidence="1" key="2">
    <citation type="journal article" date="2023" name="Proc. Natl. Acad. Sci. U.S.A.">
        <title>A global phylogenomic analysis of the shiitake genus Lentinula.</title>
        <authorList>
            <person name="Sierra-Patev S."/>
            <person name="Min B."/>
            <person name="Naranjo-Ortiz M."/>
            <person name="Looney B."/>
            <person name="Konkel Z."/>
            <person name="Slot J.C."/>
            <person name="Sakamoto Y."/>
            <person name="Steenwyk J.L."/>
            <person name="Rokas A."/>
            <person name="Carro J."/>
            <person name="Camarero S."/>
            <person name="Ferreira P."/>
            <person name="Molpeceres G."/>
            <person name="Ruiz-Duenas F.J."/>
            <person name="Serrano A."/>
            <person name="Henrissat B."/>
            <person name="Drula E."/>
            <person name="Hughes K.W."/>
            <person name="Mata J.L."/>
            <person name="Ishikawa N.K."/>
            <person name="Vargas-Isla R."/>
            <person name="Ushijima S."/>
            <person name="Smith C.A."/>
            <person name="Donoghue J."/>
            <person name="Ahrendt S."/>
            <person name="Andreopoulos W."/>
            <person name="He G."/>
            <person name="LaButti K."/>
            <person name="Lipzen A."/>
            <person name="Ng V."/>
            <person name="Riley R."/>
            <person name="Sandor L."/>
            <person name="Barry K."/>
            <person name="Martinez A.T."/>
            <person name="Xiao Y."/>
            <person name="Gibbons J.G."/>
            <person name="Terashima K."/>
            <person name="Grigoriev I.V."/>
            <person name="Hibbett D."/>
        </authorList>
    </citation>
    <scope>NUCLEOTIDE SEQUENCE</scope>
    <source>
        <strain evidence="1">Sp2 HRB7682 ss15</strain>
    </source>
</reference>
<organism evidence="1 2">
    <name type="scientific">Lentinula lateritia</name>
    <dbReference type="NCBI Taxonomy" id="40482"/>
    <lineage>
        <taxon>Eukaryota</taxon>
        <taxon>Fungi</taxon>
        <taxon>Dikarya</taxon>
        <taxon>Basidiomycota</taxon>
        <taxon>Agaricomycotina</taxon>
        <taxon>Agaricomycetes</taxon>
        <taxon>Agaricomycetidae</taxon>
        <taxon>Agaricales</taxon>
        <taxon>Marasmiineae</taxon>
        <taxon>Omphalotaceae</taxon>
        <taxon>Lentinula</taxon>
    </lineage>
</organism>
<dbReference type="AlphaFoldDB" id="A0A9W9DK35"/>
<dbReference type="EMBL" id="JANVFS010000026">
    <property type="protein sequence ID" value="KAJ4472795.1"/>
    <property type="molecule type" value="Genomic_DNA"/>
</dbReference>
<sequence>MSPWNAIAIESLENRHSIYHTSDELVSSATCRLSSAIESNIYKGSVHGLLIGTYCSTPYRVPVPLRAKLCDATISDVDYSPYVYRCNTSGWYYNLADSCHISKFPVESTTYLSNAYTFIHSSNDTPESQNLLINMSALHVQNHNLLWFGNVLVLKHSNHATTGGRQLADLNEEEYWIIKPILEWMSVVIGTAFSEEVVHARLLNMLEDQRLFLGGSAAFWFLKPCSTFKFDNINILAPLGTHTAWKAFFVSLGCITTTFENGCEEFNMQTDSSCHFLSPSTTTALYPKAIGMQSFDAPHTSKLLPIGIHHAVNVALCGGDVLPENLRGATMNGEEGIPA</sequence>
<protein>
    <submittedName>
        <fullName evidence="1">Uncharacterized protein</fullName>
    </submittedName>
</protein>
<dbReference type="Proteomes" id="UP001150238">
    <property type="component" value="Unassembled WGS sequence"/>
</dbReference>